<accession>A0A7M5VCQ3</accession>
<name>A0A7M5VCQ3_9CNID</name>
<dbReference type="Proteomes" id="UP000594262">
    <property type="component" value="Unplaced"/>
</dbReference>
<proteinExistence type="predicted"/>
<dbReference type="InterPro" id="IPR053164">
    <property type="entry name" value="IS1016-like_transposase"/>
</dbReference>
<dbReference type="InterPro" id="IPR024445">
    <property type="entry name" value="Tnp_ISXO2-like"/>
</dbReference>
<evidence type="ECO:0000313" key="3">
    <source>
        <dbReference type="Proteomes" id="UP000594262"/>
    </source>
</evidence>
<dbReference type="OrthoDB" id="5979044at2759"/>
<protein>
    <recommendedName>
        <fullName evidence="1">ISXO2-like transposase domain-containing protein</fullName>
    </recommendedName>
</protein>
<dbReference type="NCBIfam" id="NF033547">
    <property type="entry name" value="transpos_IS1595"/>
    <property type="match status" value="1"/>
</dbReference>
<reference evidence="2" key="1">
    <citation type="submission" date="2021-01" db="UniProtKB">
        <authorList>
            <consortium name="EnsemblMetazoa"/>
        </authorList>
    </citation>
    <scope>IDENTIFICATION</scope>
</reference>
<dbReference type="SMART" id="SM01126">
    <property type="entry name" value="DDE_Tnp_IS1595"/>
    <property type="match status" value="1"/>
</dbReference>
<feature type="domain" description="ISXO2-like transposase" evidence="1">
    <location>
        <begin position="78"/>
        <end position="229"/>
    </location>
</feature>
<keyword evidence="3" id="KW-1185">Reference proteome</keyword>
<dbReference type="Pfam" id="PF12762">
    <property type="entry name" value="DDE_Tnp_IS1595"/>
    <property type="match status" value="1"/>
</dbReference>
<evidence type="ECO:0000259" key="1">
    <source>
        <dbReference type="SMART" id="SM01126"/>
    </source>
</evidence>
<sequence length="250" mass="29206">RRCNRPCRKTLRLREGTIFSNWRRVSLSNLFFIMYLWSEKISCARTTAIVNVKKDHVIAMYQLLREVCMYYLQRNPIRVGGGGAHFVVQIDESQFHHRQRGGVGRVAQAPVWVFGLADTRFVPAKGYMAIVPNRNRRTLTAIINQVLNANSIIHSDQWRAYINLPQFVQNCVGHETVNHTNHFVDPLTGAHTQNIESYWNRFKLKIKAMKGIRRADLQSYMDEFMWRDWYGLDQPLDNIIAGINHDYPQT</sequence>
<dbReference type="AlphaFoldDB" id="A0A7M5VCQ3"/>
<dbReference type="PANTHER" id="PTHR47163">
    <property type="entry name" value="DDE_TNP_IS1595 DOMAIN-CONTAINING PROTEIN"/>
    <property type="match status" value="1"/>
</dbReference>
<evidence type="ECO:0000313" key="2">
    <source>
        <dbReference type="EnsemblMetazoa" id="CLYHEMP011897.1"/>
    </source>
</evidence>
<dbReference type="EnsemblMetazoa" id="CLYHEMT011897.1">
    <property type="protein sequence ID" value="CLYHEMP011897.1"/>
    <property type="gene ID" value="CLYHEMG011897"/>
</dbReference>
<organism evidence="2 3">
    <name type="scientific">Clytia hemisphaerica</name>
    <dbReference type="NCBI Taxonomy" id="252671"/>
    <lineage>
        <taxon>Eukaryota</taxon>
        <taxon>Metazoa</taxon>
        <taxon>Cnidaria</taxon>
        <taxon>Hydrozoa</taxon>
        <taxon>Hydroidolina</taxon>
        <taxon>Leptothecata</taxon>
        <taxon>Obeliida</taxon>
        <taxon>Clytiidae</taxon>
        <taxon>Clytia</taxon>
    </lineage>
</organism>
<dbReference type="PANTHER" id="PTHR47163:SF2">
    <property type="entry name" value="SI:DKEY-17M8.2"/>
    <property type="match status" value="1"/>
</dbReference>